<dbReference type="Proteomes" id="UP001180840">
    <property type="component" value="Unassembled WGS sequence"/>
</dbReference>
<dbReference type="Pfam" id="PF02909">
    <property type="entry name" value="TetR_C_1"/>
    <property type="match status" value="1"/>
</dbReference>
<evidence type="ECO:0000256" key="3">
    <source>
        <dbReference type="ARBA" id="ARBA00023163"/>
    </source>
</evidence>
<reference evidence="6" key="1">
    <citation type="submission" date="2023-07" db="EMBL/GenBank/DDBJ databases">
        <title>Sequencing the genomes of 1000 actinobacteria strains.</title>
        <authorList>
            <person name="Klenk H.-P."/>
        </authorList>
    </citation>
    <scope>NUCLEOTIDE SEQUENCE</scope>
    <source>
        <strain evidence="6">DSM 107476</strain>
    </source>
</reference>
<evidence type="ECO:0000313" key="7">
    <source>
        <dbReference type="Proteomes" id="UP001180840"/>
    </source>
</evidence>
<evidence type="ECO:0000256" key="1">
    <source>
        <dbReference type="ARBA" id="ARBA00023015"/>
    </source>
</evidence>
<keyword evidence="3" id="KW-0804">Transcription</keyword>
<dbReference type="PANTHER" id="PTHR30055">
    <property type="entry name" value="HTH-TYPE TRANSCRIPTIONAL REGULATOR RUTR"/>
    <property type="match status" value="1"/>
</dbReference>
<protein>
    <submittedName>
        <fullName evidence="6">AcrR family transcriptional regulator</fullName>
    </submittedName>
</protein>
<evidence type="ECO:0000256" key="2">
    <source>
        <dbReference type="ARBA" id="ARBA00023125"/>
    </source>
</evidence>
<dbReference type="SUPFAM" id="SSF46689">
    <property type="entry name" value="Homeodomain-like"/>
    <property type="match status" value="1"/>
</dbReference>
<dbReference type="InterPro" id="IPR004111">
    <property type="entry name" value="Repressor_TetR_C"/>
</dbReference>
<dbReference type="Pfam" id="PF00440">
    <property type="entry name" value="TetR_N"/>
    <property type="match status" value="1"/>
</dbReference>
<feature type="DNA-binding region" description="H-T-H motif" evidence="4">
    <location>
        <begin position="25"/>
        <end position="44"/>
    </location>
</feature>
<dbReference type="InterPro" id="IPR001647">
    <property type="entry name" value="HTH_TetR"/>
</dbReference>
<sequence>MQLSVDSIVVAAMDILDRYGLADMTMRRVASTLEVAPGALYWHIKNKQELISAIAERILDSADQADFDGAPAVDADHPAVTIARSCAALRQALLSHRDGAELVMAAMTQPDSTLRPRIVDAFTEELVGIGLDAATAHAGAQALLHQVFGATTFEQAALQNRELLSGDGASTSGAETSDPGVRLLLDALTWRD</sequence>
<evidence type="ECO:0000313" key="6">
    <source>
        <dbReference type="EMBL" id="MDR7329698.1"/>
    </source>
</evidence>
<dbReference type="PROSITE" id="PS50977">
    <property type="entry name" value="HTH_TETR_2"/>
    <property type="match status" value="1"/>
</dbReference>
<keyword evidence="7" id="KW-1185">Reference proteome</keyword>
<keyword evidence="1" id="KW-0805">Transcription regulation</keyword>
<dbReference type="InterPro" id="IPR050109">
    <property type="entry name" value="HTH-type_TetR-like_transc_reg"/>
</dbReference>
<keyword evidence="2 4" id="KW-0238">DNA-binding</keyword>
<accession>A0ABU1ZZ89</accession>
<evidence type="ECO:0000259" key="5">
    <source>
        <dbReference type="PROSITE" id="PS50977"/>
    </source>
</evidence>
<evidence type="ECO:0000256" key="4">
    <source>
        <dbReference type="PROSITE-ProRule" id="PRU00335"/>
    </source>
</evidence>
<dbReference type="RefSeq" id="WP_290194708.1">
    <property type="nucleotide sequence ID" value="NZ_CP047654.1"/>
</dbReference>
<feature type="domain" description="HTH tetR-type" evidence="5">
    <location>
        <begin position="2"/>
        <end position="62"/>
    </location>
</feature>
<proteinExistence type="predicted"/>
<dbReference type="Gene3D" id="1.10.10.60">
    <property type="entry name" value="Homeodomain-like"/>
    <property type="match status" value="1"/>
</dbReference>
<comment type="caution">
    <text evidence="6">The sequence shown here is derived from an EMBL/GenBank/DDBJ whole genome shotgun (WGS) entry which is preliminary data.</text>
</comment>
<dbReference type="EMBL" id="JAVDXZ010000001">
    <property type="protein sequence ID" value="MDR7329698.1"/>
    <property type="molecule type" value="Genomic_DNA"/>
</dbReference>
<dbReference type="PANTHER" id="PTHR30055:SF151">
    <property type="entry name" value="TRANSCRIPTIONAL REGULATORY PROTEIN"/>
    <property type="match status" value="1"/>
</dbReference>
<dbReference type="PRINTS" id="PR00455">
    <property type="entry name" value="HTHTETR"/>
</dbReference>
<name>A0ABU1ZZ89_9CORY</name>
<gene>
    <name evidence="6" type="ORF">J2S39_001374</name>
</gene>
<dbReference type="Gene3D" id="1.10.357.10">
    <property type="entry name" value="Tetracycline Repressor, domain 2"/>
    <property type="match status" value="1"/>
</dbReference>
<dbReference type="InterPro" id="IPR009057">
    <property type="entry name" value="Homeodomain-like_sf"/>
</dbReference>
<dbReference type="SUPFAM" id="SSF48498">
    <property type="entry name" value="Tetracyclin repressor-like, C-terminal domain"/>
    <property type="match status" value="1"/>
</dbReference>
<dbReference type="InterPro" id="IPR036271">
    <property type="entry name" value="Tet_transcr_reg_TetR-rel_C_sf"/>
</dbReference>
<organism evidence="6 7">
    <name type="scientific">Corynebacterium guangdongense</name>
    <dbReference type="NCBI Taxonomy" id="1783348"/>
    <lineage>
        <taxon>Bacteria</taxon>
        <taxon>Bacillati</taxon>
        <taxon>Actinomycetota</taxon>
        <taxon>Actinomycetes</taxon>
        <taxon>Mycobacteriales</taxon>
        <taxon>Corynebacteriaceae</taxon>
        <taxon>Corynebacterium</taxon>
    </lineage>
</organism>